<dbReference type="InterPro" id="IPR013762">
    <property type="entry name" value="Integrase-like_cat_sf"/>
</dbReference>
<dbReference type="SUPFAM" id="SSF47823">
    <property type="entry name" value="lambda integrase-like, N-terminal domain"/>
    <property type="match status" value="1"/>
</dbReference>
<accession>A0A853BYW7</accession>
<reference evidence="6 7" key="1">
    <citation type="submission" date="2020-07" db="EMBL/GenBank/DDBJ databases">
        <title>Sequencing the genomes of 1000 actinobacteria strains.</title>
        <authorList>
            <person name="Klenk H.-P."/>
        </authorList>
    </citation>
    <scope>NUCLEOTIDE SEQUENCE [LARGE SCALE GENOMIC DNA]</scope>
    <source>
        <strain evidence="6 7">DSM 103833</strain>
    </source>
</reference>
<dbReference type="GO" id="GO:0015074">
    <property type="term" value="P:DNA integration"/>
    <property type="evidence" value="ECO:0007669"/>
    <property type="project" value="InterPro"/>
</dbReference>
<dbReference type="EMBL" id="JACCFP010000001">
    <property type="protein sequence ID" value="NYI99945.1"/>
    <property type="molecule type" value="Genomic_DNA"/>
</dbReference>
<evidence type="ECO:0000259" key="5">
    <source>
        <dbReference type="PROSITE" id="PS51900"/>
    </source>
</evidence>
<dbReference type="GO" id="GO:0003677">
    <property type="term" value="F:DNA binding"/>
    <property type="evidence" value="ECO:0007669"/>
    <property type="project" value="UniProtKB-UniRule"/>
</dbReference>
<gene>
    <name evidence="6" type="ORF">HNR19_000644</name>
</gene>
<dbReference type="PANTHER" id="PTHR34605:SF4">
    <property type="entry name" value="DNA ADENINE METHYLTRANSFERASE"/>
    <property type="match status" value="1"/>
</dbReference>
<evidence type="ECO:0000256" key="3">
    <source>
        <dbReference type="PROSITE-ProRule" id="PRU01248"/>
    </source>
</evidence>
<dbReference type="GO" id="GO:0006310">
    <property type="term" value="P:DNA recombination"/>
    <property type="evidence" value="ECO:0007669"/>
    <property type="project" value="UniProtKB-KW"/>
</dbReference>
<keyword evidence="2" id="KW-0233">DNA recombination</keyword>
<evidence type="ECO:0000256" key="2">
    <source>
        <dbReference type="ARBA" id="ARBA00023172"/>
    </source>
</evidence>
<dbReference type="InterPro" id="IPR010998">
    <property type="entry name" value="Integrase_recombinase_N"/>
</dbReference>
<dbReference type="Gene3D" id="1.10.443.10">
    <property type="entry name" value="Intergrase catalytic core"/>
    <property type="match status" value="2"/>
</dbReference>
<dbReference type="CDD" id="cd00799">
    <property type="entry name" value="INT_Cre_C"/>
    <property type="match status" value="1"/>
</dbReference>
<dbReference type="Gene3D" id="1.10.150.130">
    <property type="match status" value="1"/>
</dbReference>
<feature type="domain" description="Core-binding (CB)" evidence="5">
    <location>
        <begin position="36"/>
        <end position="128"/>
    </location>
</feature>
<dbReference type="Pfam" id="PF00589">
    <property type="entry name" value="Phage_integrase"/>
    <property type="match status" value="1"/>
</dbReference>
<dbReference type="SUPFAM" id="SSF56349">
    <property type="entry name" value="DNA breaking-rejoining enzymes"/>
    <property type="match status" value="1"/>
</dbReference>
<keyword evidence="7" id="KW-1185">Reference proteome</keyword>
<dbReference type="InterPro" id="IPR011010">
    <property type="entry name" value="DNA_brk_join_enz"/>
</dbReference>
<feature type="domain" description="Tyr recombinase" evidence="4">
    <location>
        <begin position="291"/>
        <end position="498"/>
    </location>
</feature>
<organism evidence="6 7">
    <name type="scientific">Nocardioides thalensis</name>
    <dbReference type="NCBI Taxonomy" id="1914755"/>
    <lineage>
        <taxon>Bacteria</taxon>
        <taxon>Bacillati</taxon>
        <taxon>Actinomycetota</taxon>
        <taxon>Actinomycetes</taxon>
        <taxon>Propionibacteriales</taxon>
        <taxon>Nocardioidaceae</taxon>
        <taxon>Nocardioides</taxon>
    </lineage>
</organism>
<name>A0A853BYW7_9ACTN</name>
<evidence type="ECO:0000313" key="7">
    <source>
        <dbReference type="Proteomes" id="UP000530424"/>
    </source>
</evidence>
<evidence type="ECO:0000256" key="1">
    <source>
        <dbReference type="ARBA" id="ARBA00023125"/>
    </source>
</evidence>
<protein>
    <submittedName>
        <fullName evidence="6">Site-specific recombinase XerC</fullName>
    </submittedName>
</protein>
<comment type="caution">
    <text evidence="6">The sequence shown here is derived from an EMBL/GenBank/DDBJ whole genome shotgun (WGS) entry which is preliminary data.</text>
</comment>
<sequence>MEQFHLDNTSGIGSDEEPVDLASRMRAARVQAFLSPESAHQPENDLDALLLRTAQIHVQAVTEKTRAAYARRWAKFEAWCGENGFTALPATAEVLMLYLASAVGENGASLNTLRGWAAAVRRIHEEAGLSSPTSDPAMRLFLRGLSKQVTPRERPKQISALRINGLREVVRTIDARSRDVREVRDRAVLGVLEAGGIVNRMRALDWSEVHFAAEEVLVTLLPVERTSVTPVVVRVVGRPQDRAACPVAALAAWRELSPTVDDSGPVFTTVVGEQATDKRLGLREIHRIRATRLDALAADGHKASYADAMRLMAQGRTIDLRDKALLLVGFAGAHRRGEIADLSWNDITPRDGEGLVIHLNRSKTDQMGRGARVGIPYGRNPLTCPVTALAEWSNRVEQQLGRIDPEWPVFPGVTRAGRIGTKPLSPEALTVMIRRRARAAGLQGHWGGRSLRAGFISSAADLEIPLEKIAAQSRHVTLESLAKYIRRADPFRGSAAGKVGL</sequence>
<evidence type="ECO:0000259" key="4">
    <source>
        <dbReference type="PROSITE" id="PS51898"/>
    </source>
</evidence>
<dbReference type="PROSITE" id="PS51898">
    <property type="entry name" value="TYR_RECOMBINASE"/>
    <property type="match status" value="1"/>
</dbReference>
<dbReference type="InterPro" id="IPR044068">
    <property type="entry name" value="CB"/>
</dbReference>
<dbReference type="RefSeq" id="WP_179666583.1">
    <property type="nucleotide sequence ID" value="NZ_JACCFP010000001.1"/>
</dbReference>
<keyword evidence="1 3" id="KW-0238">DNA-binding</keyword>
<dbReference type="Proteomes" id="UP000530424">
    <property type="component" value="Unassembled WGS sequence"/>
</dbReference>
<evidence type="ECO:0000313" key="6">
    <source>
        <dbReference type="EMBL" id="NYI99945.1"/>
    </source>
</evidence>
<dbReference type="PROSITE" id="PS51900">
    <property type="entry name" value="CB"/>
    <property type="match status" value="1"/>
</dbReference>
<proteinExistence type="predicted"/>
<dbReference type="InterPro" id="IPR052925">
    <property type="entry name" value="Phage_Integrase-like_Recomb"/>
</dbReference>
<dbReference type="PANTHER" id="PTHR34605">
    <property type="entry name" value="PHAGE_INTEGRASE DOMAIN-CONTAINING PROTEIN"/>
    <property type="match status" value="1"/>
</dbReference>
<dbReference type="AlphaFoldDB" id="A0A853BYW7"/>
<dbReference type="InterPro" id="IPR002104">
    <property type="entry name" value="Integrase_catalytic"/>
</dbReference>